<reference evidence="9 10" key="1">
    <citation type="submission" date="2019-03" db="EMBL/GenBank/DDBJ databases">
        <title>Genomic Encyclopedia of Type Strains, Phase IV (KMG-IV): sequencing the most valuable type-strain genomes for metagenomic binning, comparative biology and taxonomic classification.</title>
        <authorList>
            <person name="Goeker M."/>
        </authorList>
    </citation>
    <scope>NUCLEOTIDE SEQUENCE [LARGE SCALE GENOMIC DNA]</scope>
    <source>
        <strain evidence="9 10">DSM 25488</strain>
    </source>
</reference>
<evidence type="ECO:0000256" key="6">
    <source>
        <dbReference type="ARBA" id="ARBA00023211"/>
    </source>
</evidence>
<dbReference type="Gene3D" id="3.30.160.270">
    <property type="match status" value="1"/>
</dbReference>
<evidence type="ECO:0000256" key="3">
    <source>
        <dbReference type="ARBA" id="ARBA00022430"/>
    </source>
</evidence>
<comment type="caution">
    <text evidence="9">The sequence shown here is derived from an EMBL/GenBank/DDBJ whole genome shotgun (WGS) entry which is preliminary data.</text>
</comment>
<evidence type="ECO:0000313" key="10">
    <source>
        <dbReference type="Proteomes" id="UP000295724"/>
    </source>
</evidence>
<gene>
    <name evidence="9" type="ORF">C8D91_1496</name>
</gene>
<comment type="similarity">
    <text evidence="1">Belongs to the alpha-IPM synthase/homocitrate synthase family. LeuA type 1 subfamily.</text>
</comment>
<dbReference type="InterPro" id="IPR050073">
    <property type="entry name" value="2-IPM_HCS-like"/>
</dbReference>
<dbReference type="GO" id="GO:0009098">
    <property type="term" value="P:L-leucine biosynthetic process"/>
    <property type="evidence" value="ECO:0007669"/>
    <property type="project" value="UniProtKB-UniPathway"/>
</dbReference>
<dbReference type="Pfam" id="PF08502">
    <property type="entry name" value="LeuA_dimer"/>
    <property type="match status" value="1"/>
</dbReference>
<dbReference type="OrthoDB" id="9803573at2"/>
<dbReference type="InterPro" id="IPR036230">
    <property type="entry name" value="LeuA_allosteric_dom_sf"/>
</dbReference>
<evidence type="ECO:0000313" key="9">
    <source>
        <dbReference type="EMBL" id="TDR20522.1"/>
    </source>
</evidence>
<keyword evidence="3" id="KW-0432">Leucine biosynthesis</keyword>
<dbReference type="Pfam" id="PF00682">
    <property type="entry name" value="HMGL-like"/>
    <property type="match status" value="1"/>
</dbReference>
<evidence type="ECO:0000256" key="1">
    <source>
        <dbReference type="ARBA" id="ARBA00009396"/>
    </source>
</evidence>
<dbReference type="AlphaFoldDB" id="A0A4R6XLM1"/>
<sequence>MKHIKIFDTTLRDGQQCPGAGMSYTKNIEYAQLASKINIDILEAGFPSASAEDYKIVNHIAKMYGQQIHSPKVAALSQLRADQVKQTIKALEPLIPSGRAILHLYLPVAPELMKASLGSYANDQTQILLDIANMIHMAVSAGLAVEFSPEAYSQMGENFDFTTEVISTAIAAGAATINCPDTIGRSCYLEGDDYFVNHMNEHAAIMKRRFPNKEITWSVHCHNDFGLALDNSMRAVFQGPATQVEGCFNGIGERAGNVALEQCIMYLKTFGEQHKSQAFTSQCRTQHIRQISDFVDAHMLPRQPHWPISGDNAAKHSSGGHTNAILKNAHVYQPFKPSDVGKQISFVFGPLSGSNHAQSIIQKHGYICDHNERQPIMQFIKDFHCNRRKGLTDEEFMQAYFAYRAPIRVSAIDFEKINNERHFTMQASVFDDHQQIDFICQDSDTATTALHRYLTENFVPFNIQSYRSESKEPGRHAEAHATISIASNNEFFQGKAHDRDIESAALKALVDACNQLLIEQHYAVQIDQPSFAAVGLRD</sequence>
<dbReference type="PANTHER" id="PTHR10277:SF9">
    <property type="entry name" value="2-ISOPROPYLMALATE SYNTHASE 1, CHLOROPLASTIC-RELATED"/>
    <property type="match status" value="1"/>
</dbReference>
<evidence type="ECO:0000259" key="8">
    <source>
        <dbReference type="PROSITE" id="PS50991"/>
    </source>
</evidence>
<dbReference type="InterPro" id="IPR013785">
    <property type="entry name" value="Aldolase_TIM"/>
</dbReference>
<dbReference type="SUPFAM" id="SSF110921">
    <property type="entry name" value="2-isopropylmalate synthase LeuA, allosteric (dimerisation) domain"/>
    <property type="match status" value="1"/>
</dbReference>
<keyword evidence="7" id="KW-0100">Branched-chain amino acid biosynthesis</keyword>
<dbReference type="GO" id="GO:0003852">
    <property type="term" value="F:2-isopropylmalate synthase activity"/>
    <property type="evidence" value="ECO:0007669"/>
    <property type="project" value="InterPro"/>
</dbReference>
<dbReference type="PROSITE" id="PS50991">
    <property type="entry name" value="PYR_CT"/>
    <property type="match status" value="1"/>
</dbReference>
<evidence type="ECO:0000256" key="5">
    <source>
        <dbReference type="ARBA" id="ARBA00022679"/>
    </source>
</evidence>
<feature type="domain" description="Pyruvate carboxyltransferase" evidence="8">
    <location>
        <begin position="4"/>
        <end position="289"/>
    </location>
</feature>
<name>A0A4R6XLM1_9GAMM</name>
<protein>
    <recommendedName>
        <fullName evidence="2">2-isopropylmalate synthase</fullName>
    </recommendedName>
</protein>
<keyword evidence="4" id="KW-0028">Amino-acid biosynthesis</keyword>
<dbReference type="PANTHER" id="PTHR10277">
    <property type="entry name" value="HOMOCITRATE SYNTHASE-RELATED"/>
    <property type="match status" value="1"/>
</dbReference>
<dbReference type="Pfam" id="PF22617">
    <property type="entry name" value="HCS_D2"/>
    <property type="match status" value="1"/>
</dbReference>
<dbReference type="InterPro" id="IPR054691">
    <property type="entry name" value="LeuA/HCS_post-cat"/>
</dbReference>
<dbReference type="RefSeq" id="WP_099018362.1">
    <property type="nucleotide sequence ID" value="NZ_NIHB01000001.1"/>
</dbReference>
<keyword evidence="10" id="KW-1185">Reference proteome</keyword>
<evidence type="ECO:0000256" key="7">
    <source>
        <dbReference type="ARBA" id="ARBA00023304"/>
    </source>
</evidence>
<evidence type="ECO:0000256" key="4">
    <source>
        <dbReference type="ARBA" id="ARBA00022605"/>
    </source>
</evidence>
<dbReference type="SMART" id="SM00917">
    <property type="entry name" value="LeuA_dimer"/>
    <property type="match status" value="1"/>
</dbReference>
<dbReference type="InterPro" id="IPR000891">
    <property type="entry name" value="PYR_CT"/>
</dbReference>
<dbReference type="EMBL" id="SNZB01000003">
    <property type="protein sequence ID" value="TDR20522.1"/>
    <property type="molecule type" value="Genomic_DNA"/>
</dbReference>
<dbReference type="SUPFAM" id="SSF51569">
    <property type="entry name" value="Aldolase"/>
    <property type="match status" value="1"/>
</dbReference>
<proteinExistence type="inferred from homology"/>
<dbReference type="UniPathway" id="UPA00048">
    <property type="reaction ID" value="UER00070"/>
</dbReference>
<evidence type="ECO:0000256" key="2">
    <source>
        <dbReference type="ARBA" id="ARBA00018198"/>
    </source>
</evidence>
<organism evidence="9 10">
    <name type="scientific">Marinicella litoralis</name>
    <dbReference type="NCBI Taxonomy" id="644220"/>
    <lineage>
        <taxon>Bacteria</taxon>
        <taxon>Pseudomonadati</taxon>
        <taxon>Pseudomonadota</taxon>
        <taxon>Gammaproteobacteria</taxon>
        <taxon>Lysobacterales</taxon>
        <taxon>Marinicellaceae</taxon>
        <taxon>Marinicella</taxon>
    </lineage>
</organism>
<dbReference type="InterPro" id="IPR013709">
    <property type="entry name" value="2-isopropylmalate_synth_dimer"/>
</dbReference>
<accession>A0A4R6XLM1</accession>
<keyword evidence="5" id="KW-0808">Transferase</keyword>
<dbReference type="Proteomes" id="UP000295724">
    <property type="component" value="Unassembled WGS sequence"/>
</dbReference>
<keyword evidence="6" id="KW-0464">Manganese</keyword>
<dbReference type="Gene3D" id="3.20.20.70">
    <property type="entry name" value="Aldolase class I"/>
    <property type="match status" value="1"/>
</dbReference>